<evidence type="ECO:0000313" key="2">
    <source>
        <dbReference type="EMBL" id="KAJ2923826.1"/>
    </source>
</evidence>
<dbReference type="AlphaFoldDB" id="A0A9W8MB02"/>
<name>A0A9W8MB02_9AGAR</name>
<reference evidence="2" key="1">
    <citation type="submission" date="2022-06" db="EMBL/GenBank/DDBJ databases">
        <title>Genome Sequence of Candolleomyces eurysporus.</title>
        <authorList>
            <person name="Buettner E."/>
        </authorList>
    </citation>
    <scope>NUCLEOTIDE SEQUENCE</scope>
    <source>
        <strain evidence="2">VTCC 930004</strain>
    </source>
</reference>
<comment type="caution">
    <text evidence="2">The sequence shown here is derived from an EMBL/GenBank/DDBJ whole genome shotgun (WGS) entry which is preliminary data.</text>
</comment>
<evidence type="ECO:0000256" key="1">
    <source>
        <dbReference type="SAM" id="MobiDB-lite"/>
    </source>
</evidence>
<keyword evidence="3" id="KW-1185">Reference proteome</keyword>
<proteinExistence type="predicted"/>
<gene>
    <name evidence="2" type="ORF">H1R20_g13266</name>
</gene>
<feature type="non-terminal residue" evidence="2">
    <location>
        <position position="1"/>
    </location>
</feature>
<accession>A0A9W8MB02</accession>
<dbReference type="Proteomes" id="UP001140091">
    <property type="component" value="Unassembled WGS sequence"/>
</dbReference>
<protein>
    <submittedName>
        <fullName evidence="2">Uncharacterized protein</fullName>
    </submittedName>
</protein>
<organism evidence="2 3">
    <name type="scientific">Candolleomyces eurysporus</name>
    <dbReference type="NCBI Taxonomy" id="2828524"/>
    <lineage>
        <taxon>Eukaryota</taxon>
        <taxon>Fungi</taxon>
        <taxon>Dikarya</taxon>
        <taxon>Basidiomycota</taxon>
        <taxon>Agaricomycotina</taxon>
        <taxon>Agaricomycetes</taxon>
        <taxon>Agaricomycetidae</taxon>
        <taxon>Agaricales</taxon>
        <taxon>Agaricineae</taxon>
        <taxon>Psathyrellaceae</taxon>
        <taxon>Candolleomyces</taxon>
    </lineage>
</organism>
<feature type="region of interest" description="Disordered" evidence="1">
    <location>
        <begin position="174"/>
        <end position="207"/>
    </location>
</feature>
<feature type="compositionally biased region" description="Low complexity" evidence="1">
    <location>
        <begin position="174"/>
        <end position="185"/>
    </location>
</feature>
<evidence type="ECO:0000313" key="3">
    <source>
        <dbReference type="Proteomes" id="UP001140091"/>
    </source>
</evidence>
<sequence>MPKPDNIYVQFHVVMKEVKVWVAGEPPRELKSPGLFITQVLQLVIWMHSSKANKILEYLAAQALCSWVGYVLSKNYFQAIAVQPPDVMVVLTNLDTAPPEILPSLATVPLNLKAHLQLKEEAKKPRKVKPRPLKKVPEQGSQIFTLSGLPTCQWLHKADNPIFDPRLAKSSSSKQIKAASKVPKVASKKRSWADSSPVPVKVEKSEPCPKPKQFSLYLLVIPILLII</sequence>
<dbReference type="EMBL" id="JANBPK010001275">
    <property type="protein sequence ID" value="KAJ2923826.1"/>
    <property type="molecule type" value="Genomic_DNA"/>
</dbReference>